<dbReference type="Pfam" id="PF00717">
    <property type="entry name" value="Peptidase_S24"/>
    <property type="match status" value="1"/>
</dbReference>
<dbReference type="AlphaFoldDB" id="A0A0F3GYE5"/>
<evidence type="ECO:0000259" key="1">
    <source>
        <dbReference type="Pfam" id="PF00717"/>
    </source>
</evidence>
<sequence>MVDIFKEGYAEDWLAFDASDPNAFAVGVADDSMGTEFKIGDIVIISPSVVPITGDFVLAKHGNNVIIRKLKILDLAILLKPLNPNYDDIN</sequence>
<evidence type="ECO:0000313" key="2">
    <source>
        <dbReference type="EMBL" id="KJU86890.1"/>
    </source>
</evidence>
<organism evidence="2 3">
    <name type="scientific">Candidatus Magnetobacterium bavaricum</name>
    <dbReference type="NCBI Taxonomy" id="29290"/>
    <lineage>
        <taxon>Bacteria</taxon>
        <taxon>Pseudomonadati</taxon>
        <taxon>Nitrospirota</taxon>
        <taxon>Thermodesulfovibrionia</taxon>
        <taxon>Thermodesulfovibrionales</taxon>
        <taxon>Candidatus Magnetobacteriaceae</taxon>
        <taxon>Candidatus Magnetobacterium</taxon>
    </lineage>
</organism>
<keyword evidence="3" id="KW-1185">Reference proteome</keyword>
<dbReference type="InterPro" id="IPR036286">
    <property type="entry name" value="LexA/Signal_pep-like_sf"/>
</dbReference>
<comment type="caution">
    <text evidence="2">The sequence shown here is derived from an EMBL/GenBank/DDBJ whole genome shotgun (WGS) entry which is preliminary data.</text>
</comment>
<dbReference type="InterPro" id="IPR015927">
    <property type="entry name" value="Peptidase_S24_S26A/B/C"/>
</dbReference>
<dbReference type="Gene3D" id="2.10.109.10">
    <property type="entry name" value="Umud Fragment, subunit A"/>
    <property type="match status" value="1"/>
</dbReference>
<feature type="non-terminal residue" evidence="2">
    <location>
        <position position="90"/>
    </location>
</feature>
<feature type="domain" description="Peptidase S24/S26A/S26B/S26C" evidence="1">
    <location>
        <begin position="11"/>
        <end position="89"/>
    </location>
</feature>
<reference evidence="2 3" key="1">
    <citation type="submission" date="2015-02" db="EMBL/GenBank/DDBJ databases">
        <title>Single-cell genomics of uncultivated deep-branching MTB reveals a conserved set of magnetosome genes.</title>
        <authorList>
            <person name="Kolinko S."/>
            <person name="Richter M."/>
            <person name="Glockner F.O."/>
            <person name="Brachmann A."/>
            <person name="Schuler D."/>
        </authorList>
    </citation>
    <scope>NUCLEOTIDE SEQUENCE [LARGE SCALE GENOMIC DNA]</scope>
    <source>
        <strain evidence="2">TM-1</strain>
    </source>
</reference>
<name>A0A0F3GYE5_9BACT</name>
<evidence type="ECO:0000313" key="3">
    <source>
        <dbReference type="Proteomes" id="UP000033423"/>
    </source>
</evidence>
<gene>
    <name evidence="2" type="ORF">MBAV_000916</name>
</gene>
<proteinExistence type="predicted"/>
<dbReference type="EMBL" id="LACI01000416">
    <property type="protein sequence ID" value="KJU86890.1"/>
    <property type="molecule type" value="Genomic_DNA"/>
</dbReference>
<dbReference type="CDD" id="cd06529">
    <property type="entry name" value="S24_LexA-like"/>
    <property type="match status" value="1"/>
</dbReference>
<protein>
    <recommendedName>
        <fullName evidence="1">Peptidase S24/S26A/S26B/S26C domain-containing protein</fullName>
    </recommendedName>
</protein>
<dbReference type="InterPro" id="IPR039418">
    <property type="entry name" value="LexA-like"/>
</dbReference>
<accession>A0A0F3GYE5</accession>
<dbReference type="Proteomes" id="UP000033423">
    <property type="component" value="Unassembled WGS sequence"/>
</dbReference>
<dbReference type="SUPFAM" id="SSF51306">
    <property type="entry name" value="LexA/Signal peptidase"/>
    <property type="match status" value="1"/>
</dbReference>